<dbReference type="AlphaFoldDB" id="M7CBB3"/>
<reference evidence="2" key="1">
    <citation type="journal article" date="2013" name="Nat. Genet.">
        <title>The draft genomes of soft-shell turtle and green sea turtle yield insights into the development and evolution of the turtle-specific body plan.</title>
        <authorList>
            <person name="Wang Z."/>
            <person name="Pascual-Anaya J."/>
            <person name="Zadissa A."/>
            <person name="Li W."/>
            <person name="Niimura Y."/>
            <person name="Huang Z."/>
            <person name="Li C."/>
            <person name="White S."/>
            <person name="Xiong Z."/>
            <person name="Fang D."/>
            <person name="Wang B."/>
            <person name="Ming Y."/>
            <person name="Chen Y."/>
            <person name="Zheng Y."/>
            <person name="Kuraku S."/>
            <person name="Pignatelli M."/>
            <person name="Herrero J."/>
            <person name="Beal K."/>
            <person name="Nozawa M."/>
            <person name="Li Q."/>
            <person name="Wang J."/>
            <person name="Zhang H."/>
            <person name="Yu L."/>
            <person name="Shigenobu S."/>
            <person name="Wang J."/>
            <person name="Liu J."/>
            <person name="Flicek P."/>
            <person name="Searle S."/>
            <person name="Wang J."/>
            <person name="Kuratani S."/>
            <person name="Yin Y."/>
            <person name="Aken B."/>
            <person name="Zhang G."/>
            <person name="Irie N."/>
        </authorList>
    </citation>
    <scope>NUCLEOTIDE SEQUENCE [LARGE SCALE GENOMIC DNA]</scope>
</reference>
<dbReference type="Proteomes" id="UP000031443">
    <property type="component" value="Unassembled WGS sequence"/>
</dbReference>
<dbReference type="EMBL" id="KB480632">
    <property type="protein sequence ID" value="EMP41983.1"/>
    <property type="molecule type" value="Genomic_DNA"/>
</dbReference>
<organism evidence="1 2">
    <name type="scientific">Chelonia mydas</name>
    <name type="common">Green sea-turtle</name>
    <name type="synonym">Chelonia agassizi</name>
    <dbReference type="NCBI Taxonomy" id="8469"/>
    <lineage>
        <taxon>Eukaryota</taxon>
        <taxon>Metazoa</taxon>
        <taxon>Chordata</taxon>
        <taxon>Craniata</taxon>
        <taxon>Vertebrata</taxon>
        <taxon>Euteleostomi</taxon>
        <taxon>Archelosauria</taxon>
        <taxon>Testudinata</taxon>
        <taxon>Testudines</taxon>
        <taxon>Cryptodira</taxon>
        <taxon>Durocryptodira</taxon>
        <taxon>Americhelydia</taxon>
        <taxon>Chelonioidea</taxon>
        <taxon>Cheloniidae</taxon>
        <taxon>Chelonia</taxon>
    </lineage>
</organism>
<keyword evidence="2" id="KW-1185">Reference proteome</keyword>
<protein>
    <submittedName>
        <fullName evidence="1">Uncharacterized protein</fullName>
    </submittedName>
</protein>
<name>M7CBB3_CHEMY</name>
<evidence type="ECO:0000313" key="1">
    <source>
        <dbReference type="EMBL" id="EMP41983.1"/>
    </source>
</evidence>
<dbReference type="Gene3D" id="1.10.287.3160">
    <property type="match status" value="1"/>
</dbReference>
<evidence type="ECO:0000313" key="2">
    <source>
        <dbReference type="Proteomes" id="UP000031443"/>
    </source>
</evidence>
<accession>M7CBB3</accession>
<gene>
    <name evidence="1" type="ORF">UY3_00758</name>
</gene>
<proteinExistence type="predicted"/>
<sequence>MWQAISKFEFALHEASRKEFRAILDEGSTVASAVLQAASDMADTANLTMASAVSMQRASWLLLSRFSLEGSSVDARSPIQWARPICRAD</sequence>